<feature type="non-terminal residue" evidence="2">
    <location>
        <position position="1"/>
    </location>
</feature>
<keyword evidence="3" id="KW-1185">Reference proteome</keyword>
<evidence type="ECO:0000313" key="3">
    <source>
        <dbReference type="Proteomes" id="UP000747110"/>
    </source>
</evidence>
<protein>
    <submittedName>
        <fullName evidence="2">Uncharacterized protein</fullName>
    </submittedName>
</protein>
<accession>A0A8J4FTL8</accession>
<evidence type="ECO:0000313" key="2">
    <source>
        <dbReference type="EMBL" id="GIL88445.1"/>
    </source>
</evidence>
<proteinExistence type="predicted"/>
<keyword evidence="1" id="KW-1133">Transmembrane helix</keyword>
<gene>
    <name evidence="2" type="ORF">Vretifemale_16407</name>
</gene>
<comment type="caution">
    <text evidence="2">The sequence shown here is derived from an EMBL/GenBank/DDBJ whole genome shotgun (WGS) entry which is preliminary data.</text>
</comment>
<dbReference type="AlphaFoldDB" id="A0A8J4FTL8"/>
<keyword evidence="1" id="KW-0812">Transmembrane</keyword>
<dbReference type="EMBL" id="BNCP01000045">
    <property type="protein sequence ID" value="GIL88445.1"/>
    <property type="molecule type" value="Genomic_DNA"/>
</dbReference>
<organism evidence="2 3">
    <name type="scientific">Volvox reticuliferus</name>
    <dbReference type="NCBI Taxonomy" id="1737510"/>
    <lineage>
        <taxon>Eukaryota</taxon>
        <taxon>Viridiplantae</taxon>
        <taxon>Chlorophyta</taxon>
        <taxon>core chlorophytes</taxon>
        <taxon>Chlorophyceae</taxon>
        <taxon>CS clade</taxon>
        <taxon>Chlamydomonadales</taxon>
        <taxon>Volvocaceae</taxon>
        <taxon>Volvox</taxon>
    </lineage>
</organism>
<reference evidence="2" key="1">
    <citation type="journal article" date="2021" name="Proc. Natl. Acad. Sci. U.S.A.">
        <title>Three genomes in the algal genus Volvox reveal the fate of a haploid sex-determining region after a transition to homothallism.</title>
        <authorList>
            <person name="Yamamoto K."/>
            <person name="Hamaji T."/>
            <person name="Kawai-Toyooka H."/>
            <person name="Matsuzaki R."/>
            <person name="Takahashi F."/>
            <person name="Nishimura Y."/>
            <person name="Kawachi M."/>
            <person name="Noguchi H."/>
            <person name="Minakuchi Y."/>
            <person name="Umen J.G."/>
            <person name="Toyoda A."/>
            <person name="Nozaki H."/>
        </authorList>
    </citation>
    <scope>NUCLEOTIDE SEQUENCE</scope>
    <source>
        <strain evidence="2">NIES-3786</strain>
    </source>
</reference>
<dbReference type="Proteomes" id="UP000747110">
    <property type="component" value="Unassembled WGS sequence"/>
</dbReference>
<keyword evidence="1" id="KW-0472">Membrane</keyword>
<feature type="transmembrane region" description="Helical" evidence="1">
    <location>
        <begin position="91"/>
        <end position="117"/>
    </location>
</feature>
<name>A0A8J4FTL8_9CHLO</name>
<evidence type="ECO:0000256" key="1">
    <source>
        <dbReference type="SAM" id="Phobius"/>
    </source>
</evidence>
<sequence>AVWWRMEHQNEGSSGEQPPLPLFHVALLQLSYWQLQPRRVPTWLPPPSSATMMMLWYEIALGQNAVQERTLAVLRWRHATRGRTCCPPPPLLLPLLTVLSPSLLTALAAAVAAAVAAEAAH</sequence>